<protein>
    <submittedName>
        <fullName evidence="2">Uncharacterized protein</fullName>
    </submittedName>
</protein>
<reference evidence="2" key="1">
    <citation type="submission" date="2019-12" db="EMBL/GenBank/DDBJ databases">
        <title>Genome sequencing and annotation of Brassica cretica.</title>
        <authorList>
            <person name="Studholme D.J."/>
            <person name="Sarris P."/>
        </authorList>
    </citation>
    <scope>NUCLEOTIDE SEQUENCE</scope>
    <source>
        <strain evidence="2">PFS-109/04</strain>
        <tissue evidence="2">Leaf</tissue>
    </source>
</reference>
<evidence type="ECO:0000256" key="1">
    <source>
        <dbReference type="SAM" id="MobiDB-lite"/>
    </source>
</evidence>
<gene>
    <name evidence="2" type="ORF">F2Q69_00042428</name>
</gene>
<dbReference type="Proteomes" id="UP000712600">
    <property type="component" value="Unassembled WGS sequence"/>
</dbReference>
<evidence type="ECO:0000313" key="3">
    <source>
        <dbReference type="Proteomes" id="UP000712600"/>
    </source>
</evidence>
<dbReference type="AlphaFoldDB" id="A0A8S9NI47"/>
<dbReference type="EMBL" id="QGKX02001621">
    <property type="protein sequence ID" value="KAF3501721.1"/>
    <property type="molecule type" value="Genomic_DNA"/>
</dbReference>
<evidence type="ECO:0000313" key="2">
    <source>
        <dbReference type="EMBL" id="KAF3501721.1"/>
    </source>
</evidence>
<comment type="caution">
    <text evidence="2">The sequence shown here is derived from an EMBL/GenBank/DDBJ whole genome shotgun (WGS) entry which is preliminary data.</text>
</comment>
<accession>A0A8S9NI47</accession>
<proteinExistence type="predicted"/>
<sequence>MNKKSVTNQFKTPYYSNKVATNTNPVKDPAESAAALFSLAGVDSVGHEGAFAAGAPSGVTDVGGAGGEATVEVGEPTGGEVGAAVGVTEGGGVLARDVVGRRFLEAVILEEWREEEILLEMVPEPELLRRKL</sequence>
<organism evidence="2 3">
    <name type="scientific">Brassica cretica</name>
    <name type="common">Mustard</name>
    <dbReference type="NCBI Taxonomy" id="69181"/>
    <lineage>
        <taxon>Eukaryota</taxon>
        <taxon>Viridiplantae</taxon>
        <taxon>Streptophyta</taxon>
        <taxon>Embryophyta</taxon>
        <taxon>Tracheophyta</taxon>
        <taxon>Spermatophyta</taxon>
        <taxon>Magnoliopsida</taxon>
        <taxon>eudicotyledons</taxon>
        <taxon>Gunneridae</taxon>
        <taxon>Pentapetalae</taxon>
        <taxon>rosids</taxon>
        <taxon>malvids</taxon>
        <taxon>Brassicales</taxon>
        <taxon>Brassicaceae</taxon>
        <taxon>Brassiceae</taxon>
        <taxon>Brassica</taxon>
    </lineage>
</organism>
<feature type="region of interest" description="Disordered" evidence="1">
    <location>
        <begin position="56"/>
        <end position="77"/>
    </location>
</feature>
<name>A0A8S9NI47_BRACR</name>